<dbReference type="SUPFAM" id="SSF103473">
    <property type="entry name" value="MFS general substrate transporter"/>
    <property type="match status" value="1"/>
</dbReference>
<evidence type="ECO:0000256" key="2">
    <source>
        <dbReference type="ARBA" id="ARBA00022448"/>
    </source>
</evidence>
<dbReference type="OrthoDB" id="9793415at2"/>
<dbReference type="GO" id="GO:0022857">
    <property type="term" value="F:transmembrane transporter activity"/>
    <property type="evidence" value="ECO:0007669"/>
    <property type="project" value="InterPro"/>
</dbReference>
<feature type="transmembrane region" description="Helical" evidence="6">
    <location>
        <begin position="83"/>
        <end position="101"/>
    </location>
</feature>
<feature type="transmembrane region" description="Helical" evidence="6">
    <location>
        <begin position="55"/>
        <end position="76"/>
    </location>
</feature>
<reference evidence="8 9" key="1">
    <citation type="submission" date="2015-09" db="EMBL/GenBank/DDBJ databases">
        <authorList>
            <consortium name="Pathogen Informatics"/>
        </authorList>
    </citation>
    <scope>NUCLEOTIDE SEQUENCE [LARGE SCALE GENOMIC DNA]</scope>
    <source>
        <strain evidence="8 9">2789STDY5834876</strain>
    </source>
</reference>
<evidence type="ECO:0000256" key="3">
    <source>
        <dbReference type="ARBA" id="ARBA00022692"/>
    </source>
</evidence>
<dbReference type="GO" id="GO:0005886">
    <property type="term" value="C:plasma membrane"/>
    <property type="evidence" value="ECO:0007669"/>
    <property type="project" value="UniProtKB-SubCell"/>
</dbReference>
<feature type="transmembrane region" description="Helical" evidence="6">
    <location>
        <begin position="402"/>
        <end position="424"/>
    </location>
</feature>
<dbReference type="Proteomes" id="UP000095544">
    <property type="component" value="Unassembled WGS sequence"/>
</dbReference>
<dbReference type="EMBL" id="CYZU01000013">
    <property type="protein sequence ID" value="CUO27019.1"/>
    <property type="molecule type" value="Genomic_DNA"/>
</dbReference>
<dbReference type="InterPro" id="IPR036259">
    <property type="entry name" value="MFS_trans_sf"/>
</dbReference>
<dbReference type="Gene3D" id="1.20.1250.20">
    <property type="entry name" value="MFS general substrate transporter like domains"/>
    <property type="match status" value="2"/>
</dbReference>
<evidence type="ECO:0000313" key="9">
    <source>
        <dbReference type="Proteomes" id="UP000095544"/>
    </source>
</evidence>
<feature type="transmembrane region" description="Helical" evidence="6">
    <location>
        <begin position="372"/>
        <end position="396"/>
    </location>
</feature>
<evidence type="ECO:0000256" key="5">
    <source>
        <dbReference type="ARBA" id="ARBA00023136"/>
    </source>
</evidence>
<evidence type="ECO:0000256" key="6">
    <source>
        <dbReference type="SAM" id="Phobius"/>
    </source>
</evidence>
<proteinExistence type="predicted"/>
<feature type="domain" description="Major facilitator superfamily (MFS) profile" evidence="7">
    <location>
        <begin position="17"/>
        <end position="429"/>
    </location>
</feature>
<gene>
    <name evidence="8" type="ORF">ERS852491_01721</name>
</gene>
<feature type="transmembrane region" description="Helical" evidence="6">
    <location>
        <begin position="281"/>
        <end position="300"/>
    </location>
</feature>
<evidence type="ECO:0000313" key="8">
    <source>
        <dbReference type="EMBL" id="CUO27019.1"/>
    </source>
</evidence>
<feature type="transmembrane region" description="Helical" evidence="6">
    <location>
        <begin position="312"/>
        <end position="331"/>
    </location>
</feature>
<organism evidence="8 9">
    <name type="scientific">Faecalicatena contorta</name>
    <dbReference type="NCBI Taxonomy" id="39482"/>
    <lineage>
        <taxon>Bacteria</taxon>
        <taxon>Bacillati</taxon>
        <taxon>Bacillota</taxon>
        <taxon>Clostridia</taxon>
        <taxon>Lachnospirales</taxon>
        <taxon>Lachnospiraceae</taxon>
        <taxon>Faecalicatena</taxon>
    </lineage>
</organism>
<dbReference type="PANTHER" id="PTHR11662:SF399">
    <property type="entry name" value="FI19708P1-RELATED"/>
    <property type="match status" value="1"/>
</dbReference>
<feature type="transmembrane region" description="Helical" evidence="6">
    <location>
        <begin position="175"/>
        <end position="195"/>
    </location>
</feature>
<feature type="transmembrane region" description="Helical" evidence="6">
    <location>
        <begin position="337"/>
        <end position="360"/>
    </location>
</feature>
<dbReference type="PROSITE" id="PS50850">
    <property type="entry name" value="MFS"/>
    <property type="match status" value="1"/>
</dbReference>
<name>A0A174DRW8_9FIRM</name>
<keyword evidence="3 6" id="KW-0812">Transmembrane</keyword>
<evidence type="ECO:0000256" key="1">
    <source>
        <dbReference type="ARBA" id="ARBA00004651"/>
    </source>
</evidence>
<protein>
    <submittedName>
        <fullName evidence="8">Putative 3-hydroxyphenylpropionic transporter MhpT</fullName>
    </submittedName>
</protein>
<keyword evidence="5 6" id="KW-0472">Membrane</keyword>
<feature type="transmembrane region" description="Helical" evidence="6">
    <location>
        <begin position="147"/>
        <end position="169"/>
    </location>
</feature>
<dbReference type="PANTHER" id="PTHR11662">
    <property type="entry name" value="SOLUTE CARRIER FAMILY 17"/>
    <property type="match status" value="1"/>
</dbReference>
<keyword evidence="4 6" id="KW-1133">Transmembrane helix</keyword>
<dbReference type="AlphaFoldDB" id="A0A174DRW8"/>
<dbReference type="InterPro" id="IPR050382">
    <property type="entry name" value="MFS_Na/Anion_cotransporter"/>
</dbReference>
<dbReference type="RefSeq" id="WP_050640764.1">
    <property type="nucleotide sequence ID" value="NZ_CABKUE010000008.1"/>
</dbReference>
<feature type="transmembrane region" description="Helical" evidence="6">
    <location>
        <begin position="244"/>
        <end position="269"/>
    </location>
</feature>
<evidence type="ECO:0000256" key="4">
    <source>
        <dbReference type="ARBA" id="ARBA00022989"/>
    </source>
</evidence>
<evidence type="ECO:0000259" key="7">
    <source>
        <dbReference type="PROSITE" id="PS50850"/>
    </source>
</evidence>
<keyword evidence="2" id="KW-0813">Transport</keyword>
<dbReference type="STRING" id="39482.ERS852491_01721"/>
<dbReference type="InterPro" id="IPR020846">
    <property type="entry name" value="MFS_dom"/>
</dbReference>
<comment type="subcellular location">
    <subcellularLocation>
        <location evidence="1">Cell membrane</location>
        <topology evidence="1">Multi-pass membrane protein</topology>
    </subcellularLocation>
</comment>
<feature type="transmembrane region" description="Helical" evidence="6">
    <location>
        <begin position="113"/>
        <end position="135"/>
    </location>
</feature>
<dbReference type="InterPro" id="IPR011701">
    <property type="entry name" value="MFS"/>
</dbReference>
<feature type="transmembrane region" description="Helical" evidence="6">
    <location>
        <begin position="12"/>
        <end position="35"/>
    </location>
</feature>
<sequence>MENQIKLKKAPAYRFIPYLLVVLAYCQIYVGTSLVQQAGVQLKEWFSIGDTGLSYLQTVCTVGMGIFELIGALLVRKIGAKKVCMSGMLVYVAAGLLFFLKPSSYGLMFATRLFQGFGSGLMSCCVMSLAIVWFPRKERSLASGFMACMYGMGNLISTNICTQMFLHGFEWNQVFGILLVAMNLAGFLLFLFVYVDIEKKYGCTNIDEIIEGSELDETAEVKTYENKKFTPYKNTREMIRSGSFWTFMVPIFLYCWNVYCLAFVLPILFNEKGFTPEQSAAIQSLTFLGAIIGSPVGGLISDKFLKGRRAAISGIAFIGSVIPLIILPMAINSGASIMTLSMLCLASYLIMHFAAGPQWVMPNEMCTPQFGMVLMGITLIVTKIGGIIGPIVAGYISDTAGSIMGGIWSIVIISVIAGIANFVLARKWGL</sequence>
<accession>A0A174DRW8</accession>
<dbReference type="Pfam" id="PF07690">
    <property type="entry name" value="MFS_1"/>
    <property type="match status" value="1"/>
</dbReference>